<organism evidence="2 3">
    <name type="scientific">Paramarasmius palmivorus</name>
    <dbReference type="NCBI Taxonomy" id="297713"/>
    <lineage>
        <taxon>Eukaryota</taxon>
        <taxon>Fungi</taxon>
        <taxon>Dikarya</taxon>
        <taxon>Basidiomycota</taxon>
        <taxon>Agaricomycotina</taxon>
        <taxon>Agaricomycetes</taxon>
        <taxon>Agaricomycetidae</taxon>
        <taxon>Agaricales</taxon>
        <taxon>Marasmiineae</taxon>
        <taxon>Marasmiaceae</taxon>
        <taxon>Paramarasmius</taxon>
    </lineage>
</organism>
<dbReference type="Proteomes" id="UP001383192">
    <property type="component" value="Unassembled WGS sequence"/>
</dbReference>
<protein>
    <submittedName>
        <fullName evidence="2">Uncharacterized protein</fullName>
    </submittedName>
</protein>
<accession>A0AAW0EAJ8</accession>
<evidence type="ECO:0000313" key="3">
    <source>
        <dbReference type="Proteomes" id="UP001383192"/>
    </source>
</evidence>
<keyword evidence="3" id="KW-1185">Reference proteome</keyword>
<feature type="region of interest" description="Disordered" evidence="1">
    <location>
        <begin position="408"/>
        <end position="428"/>
    </location>
</feature>
<comment type="caution">
    <text evidence="2">The sequence shown here is derived from an EMBL/GenBank/DDBJ whole genome shotgun (WGS) entry which is preliminary data.</text>
</comment>
<sequence length="542" mass="61956">MVVRPSSTMPTLEEEFCRAEIALDRVLSIQEAQLSISTVATNSELVVHELREDFMSPSSHVLKLHPDLQRLCEGDEDDLEQFGDYPEEEDVQIIPVVSRPFASCLVTAMPNSSTLQHSALPEGYYAHDEEPTYSEWDGEAANECLRSLFRPTPTGSVVLESLSPQKTPHIVITPCEDTWDQHTTLWLNRVDPQALHYLNIPPQDISEFILHPHYNYHRHPRLLYTPPPIVFSRSTFDQMINNSSVERLVMFQVVLALRKRLYKETAFQASQKALTFRQRYDAHMPFECLEKPFCWTDPAEPLLKLNRRFHASIIIDSPSPFSVPHIVITNAPPENPWIAWSNKVNNPQDSGFGQYLVVPARGIEFINEPEDAYGDSNCWSDSYYYEDESTWHCDDEPICAMDSCGTLEESTTSDSEDEQCGPETPTDVDDLKATFERALEFRLGRTEESFSLLVETEVEVEDDVSLTRYRSTTFMDEFDEVLDNEDDICGASLVRPSCQPMSSSEQTWSSLDYDDEEDDLPPLDDEFYQSVIRRTQEAMAPS</sequence>
<gene>
    <name evidence="2" type="ORF">VNI00_001153</name>
</gene>
<dbReference type="EMBL" id="JAYKXP010000003">
    <property type="protein sequence ID" value="KAK7060388.1"/>
    <property type="molecule type" value="Genomic_DNA"/>
</dbReference>
<feature type="region of interest" description="Disordered" evidence="1">
    <location>
        <begin position="498"/>
        <end position="523"/>
    </location>
</feature>
<name>A0AAW0EAJ8_9AGAR</name>
<dbReference type="AlphaFoldDB" id="A0AAW0EAJ8"/>
<evidence type="ECO:0000256" key="1">
    <source>
        <dbReference type="SAM" id="MobiDB-lite"/>
    </source>
</evidence>
<reference evidence="2 3" key="1">
    <citation type="submission" date="2024-01" db="EMBL/GenBank/DDBJ databases">
        <title>A draft genome for a cacao thread blight-causing isolate of Paramarasmius palmivorus.</title>
        <authorList>
            <person name="Baruah I.K."/>
            <person name="Bukari Y."/>
            <person name="Amoako-Attah I."/>
            <person name="Meinhardt L.W."/>
            <person name="Bailey B.A."/>
            <person name="Cohen S.P."/>
        </authorList>
    </citation>
    <scope>NUCLEOTIDE SEQUENCE [LARGE SCALE GENOMIC DNA]</scope>
    <source>
        <strain evidence="2 3">GH-12</strain>
    </source>
</reference>
<proteinExistence type="predicted"/>
<feature type="compositionally biased region" description="Acidic residues" evidence="1">
    <location>
        <begin position="512"/>
        <end position="523"/>
    </location>
</feature>
<evidence type="ECO:0000313" key="2">
    <source>
        <dbReference type="EMBL" id="KAK7060388.1"/>
    </source>
</evidence>
<feature type="compositionally biased region" description="Polar residues" evidence="1">
    <location>
        <begin position="499"/>
        <end position="510"/>
    </location>
</feature>